<dbReference type="AlphaFoldDB" id="A0A8H7W2M0"/>
<name>A0A8H7W2M0_9FUNG</name>
<comment type="caution">
    <text evidence="2">The sequence shown here is derived from an EMBL/GenBank/DDBJ whole genome shotgun (WGS) entry which is preliminary data.</text>
</comment>
<keyword evidence="1" id="KW-0175">Coiled coil</keyword>
<gene>
    <name evidence="2" type="ORF">INT48_004556</name>
</gene>
<evidence type="ECO:0000256" key="1">
    <source>
        <dbReference type="SAM" id="Coils"/>
    </source>
</evidence>
<dbReference type="EMBL" id="JAEPRE010000004">
    <property type="protein sequence ID" value="KAG2237653.1"/>
    <property type="molecule type" value="Genomic_DNA"/>
</dbReference>
<accession>A0A8H7W2M0</accession>
<dbReference type="Proteomes" id="UP000613177">
    <property type="component" value="Unassembled WGS sequence"/>
</dbReference>
<keyword evidence="3" id="KW-1185">Reference proteome</keyword>
<reference evidence="2" key="1">
    <citation type="submission" date="2021-01" db="EMBL/GenBank/DDBJ databases">
        <title>Metabolic potential, ecology and presence of endohyphal bacteria is reflected in genomic diversity of Mucoromycotina.</title>
        <authorList>
            <person name="Muszewska A."/>
            <person name="Okrasinska A."/>
            <person name="Steczkiewicz K."/>
            <person name="Drgas O."/>
            <person name="Orlowska M."/>
            <person name="Perlinska-Lenart U."/>
            <person name="Aleksandrzak-Piekarczyk T."/>
            <person name="Szatraj K."/>
            <person name="Zielenkiewicz U."/>
            <person name="Pilsyk S."/>
            <person name="Malc E."/>
            <person name="Mieczkowski P."/>
            <person name="Kruszewska J.S."/>
            <person name="Biernat P."/>
            <person name="Pawlowska J."/>
        </authorList>
    </citation>
    <scope>NUCLEOTIDE SEQUENCE</scope>
    <source>
        <strain evidence="2">WA0000018081</strain>
    </source>
</reference>
<evidence type="ECO:0000313" key="2">
    <source>
        <dbReference type="EMBL" id="KAG2237653.1"/>
    </source>
</evidence>
<protein>
    <submittedName>
        <fullName evidence="2">Uncharacterized protein</fullName>
    </submittedName>
</protein>
<feature type="coiled-coil region" evidence="1">
    <location>
        <begin position="191"/>
        <end position="260"/>
    </location>
</feature>
<evidence type="ECO:0000313" key="3">
    <source>
        <dbReference type="Proteomes" id="UP000613177"/>
    </source>
</evidence>
<organism evidence="2 3">
    <name type="scientific">Thamnidium elegans</name>
    <dbReference type="NCBI Taxonomy" id="101142"/>
    <lineage>
        <taxon>Eukaryota</taxon>
        <taxon>Fungi</taxon>
        <taxon>Fungi incertae sedis</taxon>
        <taxon>Mucoromycota</taxon>
        <taxon>Mucoromycotina</taxon>
        <taxon>Mucoromycetes</taxon>
        <taxon>Mucorales</taxon>
        <taxon>Mucorineae</taxon>
        <taxon>Mucoraceae</taxon>
        <taxon>Thamnidium</taxon>
    </lineage>
</organism>
<proteinExistence type="predicted"/>
<sequence>MSVCNMPLSIKDDLLPYHELSNYTLQHHDSFSSFESSSQRKIQVGDQETRLKQLYNQIEQLSLSNARLVRANRTIKLDCDKIIQEKTTELKQALKMSVEQNIRLQRSNRLLKDDYQIQSEELNNIKTEQIRKMKQVGPEYEYLVQVIHLLYKQLAGKSNCKETCCFTDKPTKIEHTCRPIVKSHIQAGSMATHLEQENNQLRDGMDILMNDRDALYQLLKDKEEDNQTLKHELQVKDDIVKQLENDFEKMELEVTDLQKDWCYNNNRSPDSTFSELHSFPSVPITNN</sequence>